<feature type="repeat" description="TPR" evidence="1">
    <location>
        <begin position="152"/>
        <end position="185"/>
    </location>
</feature>
<evidence type="ECO:0000256" key="1">
    <source>
        <dbReference type="PROSITE-ProRule" id="PRU00339"/>
    </source>
</evidence>
<gene>
    <name evidence="2" type="ORF">CTAYLR_005709</name>
</gene>
<dbReference type="InterPro" id="IPR052943">
    <property type="entry name" value="TMTC_O-mannosyl-trnsfr"/>
</dbReference>
<dbReference type="Pfam" id="PF13431">
    <property type="entry name" value="TPR_17"/>
    <property type="match status" value="1"/>
</dbReference>
<keyword evidence="1" id="KW-0802">TPR repeat</keyword>
<reference evidence="2" key="1">
    <citation type="submission" date="2023-01" db="EMBL/GenBank/DDBJ databases">
        <title>Metagenome sequencing of chrysophaentin producing Chrysophaeum taylorii.</title>
        <authorList>
            <person name="Davison J."/>
            <person name="Bewley C."/>
        </authorList>
    </citation>
    <scope>NUCLEOTIDE SEQUENCE</scope>
    <source>
        <strain evidence="2">NIES-1699</strain>
    </source>
</reference>
<dbReference type="SUPFAM" id="SSF48452">
    <property type="entry name" value="TPR-like"/>
    <property type="match status" value="1"/>
</dbReference>
<evidence type="ECO:0000313" key="2">
    <source>
        <dbReference type="EMBL" id="KAJ8601467.1"/>
    </source>
</evidence>
<name>A0AAD7XHB9_9STRA</name>
<dbReference type="Gene3D" id="1.25.40.10">
    <property type="entry name" value="Tetratricopeptide repeat domain"/>
    <property type="match status" value="1"/>
</dbReference>
<dbReference type="Proteomes" id="UP001230188">
    <property type="component" value="Unassembled WGS sequence"/>
</dbReference>
<comment type="caution">
    <text evidence="2">The sequence shown here is derived from an EMBL/GenBank/DDBJ whole genome shotgun (WGS) entry which is preliminary data.</text>
</comment>
<dbReference type="EMBL" id="JAQMWT010000428">
    <property type="protein sequence ID" value="KAJ8601467.1"/>
    <property type="molecule type" value="Genomic_DNA"/>
</dbReference>
<feature type="repeat" description="TPR" evidence="1">
    <location>
        <begin position="48"/>
        <end position="81"/>
    </location>
</feature>
<organism evidence="2 3">
    <name type="scientific">Chrysophaeum taylorii</name>
    <dbReference type="NCBI Taxonomy" id="2483200"/>
    <lineage>
        <taxon>Eukaryota</taxon>
        <taxon>Sar</taxon>
        <taxon>Stramenopiles</taxon>
        <taxon>Ochrophyta</taxon>
        <taxon>Pelagophyceae</taxon>
        <taxon>Pelagomonadales</taxon>
        <taxon>Pelagomonadaceae</taxon>
        <taxon>Chrysophaeum</taxon>
    </lineage>
</organism>
<accession>A0AAD7XHB9</accession>
<keyword evidence="3" id="KW-1185">Reference proteome</keyword>
<dbReference type="PANTHER" id="PTHR44809">
    <property type="match status" value="1"/>
</dbReference>
<dbReference type="SMART" id="SM00028">
    <property type="entry name" value="TPR"/>
    <property type="match status" value="4"/>
</dbReference>
<dbReference type="AlphaFoldDB" id="A0AAD7XHB9"/>
<dbReference type="InterPro" id="IPR011990">
    <property type="entry name" value="TPR-like_helical_dom_sf"/>
</dbReference>
<dbReference type="PROSITE" id="PS50005">
    <property type="entry name" value="TPR"/>
    <property type="match status" value="2"/>
</dbReference>
<protein>
    <submittedName>
        <fullName evidence="2">Uncharacterized protein</fullName>
    </submittedName>
</protein>
<evidence type="ECO:0000313" key="3">
    <source>
        <dbReference type="Proteomes" id="UP001230188"/>
    </source>
</evidence>
<dbReference type="InterPro" id="IPR019734">
    <property type="entry name" value="TPR_rpt"/>
</dbReference>
<dbReference type="Pfam" id="PF13414">
    <property type="entry name" value="TPR_11"/>
    <property type="match status" value="1"/>
</dbReference>
<sequence length="266" mass="29884">MDDNEASGCISLMDSQSIANWYRCLDLTCMEQPTGDSSSIEASSSGRADGFLGRAEEEERKGNYRAASDCYRKALRLDPYNATAHNNFGYLCSTHTHDYATAEYHYRLAIRCSPDYALAHNNLAFFLKKNKRDFEGAEQHYREAIRCDPGYSFAHSNLGVLLKAKKDFEGAEKHYLAAISSNPRYAPAYLNYSLLLKNHDEATSWDYLKRAMAIDPSLRDSQAAQNLVRAFARTDLSDDGKHLDHHPRLAALIQAKKKSPSPLISS</sequence>
<proteinExistence type="predicted"/>
<dbReference type="PANTHER" id="PTHR44809:SF1">
    <property type="entry name" value="PROTEIN O-MANNOSYL-TRANSFERASE TMTC1"/>
    <property type="match status" value="1"/>
</dbReference>